<keyword evidence="2" id="KW-1185">Reference proteome</keyword>
<reference evidence="1" key="1">
    <citation type="submission" date="2017-08" db="EMBL/GenBank/DDBJ databases">
        <authorList>
            <person name="Polle J.E."/>
            <person name="Barry K."/>
            <person name="Cushman J."/>
            <person name="Schmutz J."/>
            <person name="Tran D."/>
            <person name="Hathwaick L.T."/>
            <person name="Yim W.C."/>
            <person name="Jenkins J."/>
            <person name="Mckie-Krisberg Z.M."/>
            <person name="Prochnik S."/>
            <person name="Lindquist E."/>
            <person name="Dockter R.B."/>
            <person name="Adam C."/>
            <person name="Molina H."/>
            <person name="Bunkerborg J."/>
            <person name="Jin E."/>
            <person name="Buchheim M."/>
            <person name="Magnuson J."/>
        </authorList>
    </citation>
    <scope>NUCLEOTIDE SEQUENCE</scope>
    <source>
        <strain evidence="1">CCAP 19/18</strain>
    </source>
</reference>
<comment type="caution">
    <text evidence="1">The sequence shown here is derived from an EMBL/GenBank/DDBJ whole genome shotgun (WGS) entry which is preliminary data.</text>
</comment>
<evidence type="ECO:0000313" key="1">
    <source>
        <dbReference type="EMBL" id="KAF5839429.1"/>
    </source>
</evidence>
<gene>
    <name evidence="1" type="ORF">DUNSADRAFT_831</name>
</gene>
<name>A0ABQ7GXU4_DUNSA</name>
<protein>
    <submittedName>
        <fullName evidence="1">Uncharacterized protein</fullName>
    </submittedName>
</protein>
<dbReference type="EMBL" id="MU069544">
    <property type="protein sequence ID" value="KAF5839429.1"/>
    <property type="molecule type" value="Genomic_DNA"/>
</dbReference>
<evidence type="ECO:0000313" key="2">
    <source>
        <dbReference type="Proteomes" id="UP000815325"/>
    </source>
</evidence>
<dbReference type="Proteomes" id="UP000815325">
    <property type="component" value="Unassembled WGS sequence"/>
</dbReference>
<accession>A0ABQ7GXU4</accession>
<organism evidence="1 2">
    <name type="scientific">Dunaliella salina</name>
    <name type="common">Green alga</name>
    <name type="synonym">Protococcus salinus</name>
    <dbReference type="NCBI Taxonomy" id="3046"/>
    <lineage>
        <taxon>Eukaryota</taxon>
        <taxon>Viridiplantae</taxon>
        <taxon>Chlorophyta</taxon>
        <taxon>core chlorophytes</taxon>
        <taxon>Chlorophyceae</taxon>
        <taxon>CS clade</taxon>
        <taxon>Chlamydomonadales</taxon>
        <taxon>Dunaliellaceae</taxon>
        <taxon>Dunaliella</taxon>
    </lineage>
</organism>
<proteinExistence type="predicted"/>
<sequence>MRICKGARGASSPAVSRILWVNSRVNSLGRGGCAGSSAFACAGRMVCWPLPLLQHGIPFLETLMALRYQDTVKGLLYFQKGSAI</sequence>